<reference evidence="5 6" key="1">
    <citation type="submission" date="2019-06" db="EMBL/GenBank/DDBJ databases">
        <title>Flavibacter putida gen. nov., sp. nov., a novel marine bacterium of the family Flavobacteriaceae isolated from coastal seawater.</title>
        <authorList>
            <person name="Feng X."/>
        </authorList>
    </citation>
    <scope>NUCLEOTIDE SEQUENCE [LARGE SCALE GENOMIC DNA]</scope>
    <source>
        <strain evidence="5 6">PLHSN227</strain>
    </source>
</reference>
<sequence>MKILINHKISAKALNLLKDKPLELKMAKVAQAQLKNYLKEHEIEAVVIGKDTEIHRGIIEDCSSLQLIINTAENNTNIDLNVAKTNNITVVNCGDVSARSEAELVFAHIFSGARNLHNANRDMPLEGETNFKSLQKSYTNALELEGKTLGLIGWNSVATEVAKMALGLGMKVMLCDRNTEAKTLSLSFANGQRLEFTLETHSKEEVLKAADFLSLHNAPQKQYTIGQTELDKIKPNAGIINVTNGKLIDEVALVKALDDKKIRFAGLDRFEKEPTPEIQLLMNPAISLSPNIAARSVDVREKESLKIAELILNQTNL</sequence>
<proteinExistence type="inferred from homology"/>
<dbReference type="InterPro" id="IPR036291">
    <property type="entry name" value="NAD(P)-bd_dom_sf"/>
</dbReference>
<gene>
    <name evidence="5" type="ORF">FKR84_02915</name>
</gene>
<evidence type="ECO:0000256" key="1">
    <source>
        <dbReference type="ARBA" id="ARBA00005854"/>
    </source>
</evidence>
<dbReference type="SUPFAM" id="SSF51735">
    <property type="entry name" value="NAD(P)-binding Rossmann-fold domains"/>
    <property type="match status" value="1"/>
</dbReference>
<dbReference type="InterPro" id="IPR050418">
    <property type="entry name" value="D-iso_2-hydroxyacid_DH_PdxB"/>
</dbReference>
<evidence type="ECO:0000313" key="5">
    <source>
        <dbReference type="EMBL" id="TQD40165.1"/>
    </source>
</evidence>
<dbReference type="PANTHER" id="PTHR43761:SF1">
    <property type="entry name" value="D-ISOMER SPECIFIC 2-HYDROXYACID DEHYDROGENASE CATALYTIC DOMAIN-CONTAINING PROTEIN-RELATED"/>
    <property type="match status" value="1"/>
</dbReference>
<dbReference type="Proteomes" id="UP000317169">
    <property type="component" value="Unassembled WGS sequence"/>
</dbReference>
<comment type="caution">
    <text evidence="5">The sequence shown here is derived from an EMBL/GenBank/DDBJ whole genome shotgun (WGS) entry which is preliminary data.</text>
</comment>
<dbReference type="Gene3D" id="3.40.50.720">
    <property type="entry name" value="NAD(P)-binding Rossmann-like Domain"/>
    <property type="match status" value="2"/>
</dbReference>
<dbReference type="OrthoDB" id="9805416at2"/>
<keyword evidence="6" id="KW-1185">Reference proteome</keyword>
<keyword evidence="2" id="KW-0560">Oxidoreductase</keyword>
<organism evidence="5 6">
    <name type="scientific">Haloflavibacter putidus</name>
    <dbReference type="NCBI Taxonomy" id="2576776"/>
    <lineage>
        <taxon>Bacteria</taxon>
        <taxon>Pseudomonadati</taxon>
        <taxon>Bacteroidota</taxon>
        <taxon>Flavobacteriia</taxon>
        <taxon>Flavobacteriales</taxon>
        <taxon>Flavobacteriaceae</taxon>
        <taxon>Haloflavibacter</taxon>
    </lineage>
</organism>
<dbReference type="InterPro" id="IPR006140">
    <property type="entry name" value="D-isomer_DH_NAD-bd"/>
</dbReference>
<dbReference type="PANTHER" id="PTHR43761">
    <property type="entry name" value="D-ISOMER SPECIFIC 2-HYDROXYACID DEHYDROGENASE FAMILY PROTEIN (AFU_ORTHOLOGUE AFUA_1G13630)"/>
    <property type="match status" value="1"/>
</dbReference>
<comment type="similarity">
    <text evidence="1">Belongs to the D-isomer specific 2-hydroxyacid dehydrogenase family.</text>
</comment>
<feature type="domain" description="D-isomer specific 2-hydroxyacid dehydrogenase NAD-binding" evidence="4">
    <location>
        <begin position="107"/>
        <end position="293"/>
    </location>
</feature>
<evidence type="ECO:0000256" key="2">
    <source>
        <dbReference type="ARBA" id="ARBA00023002"/>
    </source>
</evidence>
<dbReference type="Pfam" id="PF02826">
    <property type="entry name" value="2-Hacid_dh_C"/>
    <property type="match status" value="1"/>
</dbReference>
<evidence type="ECO:0000256" key="3">
    <source>
        <dbReference type="ARBA" id="ARBA00023027"/>
    </source>
</evidence>
<keyword evidence="3" id="KW-0520">NAD</keyword>
<dbReference type="RefSeq" id="WP_141420695.1">
    <property type="nucleotide sequence ID" value="NZ_VIAR01000002.1"/>
</dbReference>
<dbReference type="AlphaFoldDB" id="A0A507ZZR5"/>
<dbReference type="GO" id="GO:0016616">
    <property type="term" value="F:oxidoreductase activity, acting on the CH-OH group of donors, NAD or NADP as acceptor"/>
    <property type="evidence" value="ECO:0007669"/>
    <property type="project" value="InterPro"/>
</dbReference>
<evidence type="ECO:0000259" key="4">
    <source>
        <dbReference type="Pfam" id="PF02826"/>
    </source>
</evidence>
<name>A0A507ZZR5_9FLAO</name>
<dbReference type="GO" id="GO:0051287">
    <property type="term" value="F:NAD binding"/>
    <property type="evidence" value="ECO:0007669"/>
    <property type="project" value="InterPro"/>
</dbReference>
<dbReference type="EMBL" id="VIAR01000002">
    <property type="protein sequence ID" value="TQD40165.1"/>
    <property type="molecule type" value="Genomic_DNA"/>
</dbReference>
<dbReference type="SUPFAM" id="SSF52283">
    <property type="entry name" value="Formate/glycerate dehydrogenase catalytic domain-like"/>
    <property type="match status" value="1"/>
</dbReference>
<accession>A0A507ZZR5</accession>
<protein>
    <submittedName>
        <fullName evidence="5">3-phosphoglycerate dehydrogenase</fullName>
    </submittedName>
</protein>
<evidence type="ECO:0000313" key="6">
    <source>
        <dbReference type="Proteomes" id="UP000317169"/>
    </source>
</evidence>